<protein>
    <recommendedName>
        <fullName evidence="1">Competence protein CoiA nuclease-like domain-containing protein</fullName>
    </recommendedName>
</protein>
<reference evidence="2" key="1">
    <citation type="submission" date="2019-08" db="EMBL/GenBank/DDBJ databases">
        <authorList>
            <person name="Kucharzyk K."/>
            <person name="Murdoch R.W."/>
            <person name="Higgins S."/>
            <person name="Loffler F."/>
        </authorList>
    </citation>
    <scope>NUCLEOTIDE SEQUENCE</scope>
</reference>
<proteinExistence type="predicted"/>
<organism evidence="2">
    <name type="scientific">bioreactor metagenome</name>
    <dbReference type="NCBI Taxonomy" id="1076179"/>
    <lineage>
        <taxon>unclassified sequences</taxon>
        <taxon>metagenomes</taxon>
        <taxon>ecological metagenomes</taxon>
    </lineage>
</organism>
<dbReference type="Pfam" id="PF06054">
    <property type="entry name" value="CoiA_nuc"/>
    <property type="match status" value="1"/>
</dbReference>
<comment type="caution">
    <text evidence="2">The sequence shown here is derived from an EMBL/GenBank/DDBJ whole genome shotgun (WGS) entry which is preliminary data.</text>
</comment>
<evidence type="ECO:0000259" key="1">
    <source>
        <dbReference type="Pfam" id="PF06054"/>
    </source>
</evidence>
<gene>
    <name evidence="2" type="ORF">SDC9_105158</name>
</gene>
<dbReference type="InterPro" id="IPR010330">
    <property type="entry name" value="CoiA_nuc"/>
</dbReference>
<name>A0A645AYT0_9ZZZZ</name>
<sequence>MTLIATIAATGKDVESFTTPPDIWAQWRKQPIGTFVIGRHRTPAVLKRSPRGLQFFAAAPGEGGVTAPESIEHQIAKIQLVQGMRAAGYEAKVEYPGSTPSGEEWQADVFVQAPHGRVAIEVQMSQQHWDDYRSRTARYKASGVFVVWLIRGVHHDAVGKSRIRYLMSQGLQQAEAMNHDMDDMPCIPLDKPEGDEDGPRVIVYPKDGSKPFLRLSLESFGAGVAAGALEYGVYRYSDGSRPWPHWMWDSTKGLV</sequence>
<accession>A0A645AYT0</accession>
<feature type="domain" description="Competence protein CoiA nuclease-like" evidence="1">
    <location>
        <begin position="69"/>
        <end position="164"/>
    </location>
</feature>
<evidence type="ECO:0000313" key="2">
    <source>
        <dbReference type="EMBL" id="MPM58327.1"/>
    </source>
</evidence>
<dbReference type="AlphaFoldDB" id="A0A645AYT0"/>
<dbReference type="EMBL" id="VSSQ01016705">
    <property type="protein sequence ID" value="MPM58327.1"/>
    <property type="molecule type" value="Genomic_DNA"/>
</dbReference>